<gene>
    <name evidence="2" type="ORF">RM779_14455</name>
</gene>
<evidence type="ECO:0000313" key="3">
    <source>
        <dbReference type="Proteomes" id="UP001183615"/>
    </source>
</evidence>
<reference evidence="3" key="1">
    <citation type="submission" date="2023-07" db="EMBL/GenBank/DDBJ databases">
        <title>30 novel species of actinomycetes from the DSMZ collection.</title>
        <authorList>
            <person name="Nouioui I."/>
        </authorList>
    </citation>
    <scope>NUCLEOTIDE SEQUENCE [LARGE SCALE GENOMIC DNA]</scope>
    <source>
        <strain evidence="3">DSM 41886</strain>
    </source>
</reference>
<comment type="caution">
    <text evidence="2">The sequence shown here is derived from an EMBL/GenBank/DDBJ whole genome shotgun (WGS) entry which is preliminary data.</text>
</comment>
<sequence>MDVLVAGASGAVGGELCRRLERSGAATWRISRSGGPGARDVAWRIGAEEAPRTVRRSWDVMVNAAADTRWGLPAEEAYQANTASTAALFALAGPDTHVVQLSTIAVEGRGAAREHGQQNPEDFHNTYEWAKARAEAWVAREHPGADIVRLPLICGRRDDGFIDRFGGVFALMRGLCSGALPVVVGDPGGYVDIASTDDAAGIITRIVMSGPADRTSGHARVAVVGGGTAALSVDGTHKVIVDGLNEWRARRGVTPIEPPPYVKPRAWDRFYLPLARKHLSRSQLGAVESYGRFRPYFNRSHPIDVTDPVADPSEALYRSVLHWADQHAHAAARVPKPWTSR</sequence>
<feature type="domain" description="Thioester reductase (TE)" evidence="1">
    <location>
        <begin position="51"/>
        <end position="200"/>
    </location>
</feature>
<organism evidence="2 3">
    <name type="scientific">Streptomyces johnsoniae</name>
    <dbReference type="NCBI Taxonomy" id="3075532"/>
    <lineage>
        <taxon>Bacteria</taxon>
        <taxon>Bacillati</taxon>
        <taxon>Actinomycetota</taxon>
        <taxon>Actinomycetes</taxon>
        <taxon>Kitasatosporales</taxon>
        <taxon>Streptomycetaceae</taxon>
        <taxon>Streptomyces</taxon>
    </lineage>
</organism>
<proteinExistence type="predicted"/>
<dbReference type="EMBL" id="JAVREV010000007">
    <property type="protein sequence ID" value="MDT0443781.1"/>
    <property type="molecule type" value="Genomic_DNA"/>
</dbReference>
<dbReference type="SUPFAM" id="SSF51735">
    <property type="entry name" value="NAD(P)-binding Rossmann-fold domains"/>
    <property type="match status" value="1"/>
</dbReference>
<name>A0ABU2S475_9ACTN</name>
<keyword evidence="3" id="KW-1185">Reference proteome</keyword>
<dbReference type="Proteomes" id="UP001183615">
    <property type="component" value="Unassembled WGS sequence"/>
</dbReference>
<evidence type="ECO:0000259" key="1">
    <source>
        <dbReference type="Pfam" id="PF07993"/>
    </source>
</evidence>
<dbReference type="Pfam" id="PF07993">
    <property type="entry name" value="NAD_binding_4"/>
    <property type="match status" value="1"/>
</dbReference>
<evidence type="ECO:0000313" key="2">
    <source>
        <dbReference type="EMBL" id="MDT0443781.1"/>
    </source>
</evidence>
<protein>
    <submittedName>
        <fullName evidence="2">SDR family oxidoreductase</fullName>
    </submittedName>
</protein>
<dbReference type="Gene3D" id="3.40.50.720">
    <property type="entry name" value="NAD(P)-binding Rossmann-like Domain"/>
    <property type="match status" value="1"/>
</dbReference>
<dbReference type="InterPro" id="IPR036291">
    <property type="entry name" value="NAD(P)-bd_dom_sf"/>
</dbReference>
<accession>A0ABU2S475</accession>
<dbReference type="InterPro" id="IPR013120">
    <property type="entry name" value="FAR_NAD-bd"/>
</dbReference>
<dbReference type="RefSeq" id="WP_311618088.1">
    <property type="nucleotide sequence ID" value="NZ_JAVREV010000007.1"/>
</dbReference>